<keyword evidence="11" id="KW-1185">Reference proteome</keyword>
<dbReference type="InterPro" id="IPR006119">
    <property type="entry name" value="Resolv_N"/>
</dbReference>
<feature type="active site" description="O-(5'-phospho-DNA)-serine intermediate" evidence="4 5">
    <location>
        <position position="17"/>
    </location>
</feature>
<accession>A0A916UNV7</accession>
<evidence type="ECO:0000259" key="9">
    <source>
        <dbReference type="PROSITE" id="PS51737"/>
    </source>
</evidence>
<keyword evidence="6" id="KW-0175">Coiled coil</keyword>
<evidence type="ECO:0000256" key="6">
    <source>
        <dbReference type="SAM" id="Coils"/>
    </source>
</evidence>
<feature type="domain" description="Recombinase" evidence="9">
    <location>
        <begin position="165"/>
        <end position="295"/>
    </location>
</feature>
<dbReference type="InterPro" id="IPR050639">
    <property type="entry name" value="SSR_resolvase"/>
</dbReference>
<dbReference type="PANTHER" id="PTHR30461:SF23">
    <property type="entry name" value="DNA RECOMBINASE-RELATED"/>
    <property type="match status" value="1"/>
</dbReference>
<keyword evidence="2" id="KW-0238">DNA-binding</keyword>
<organism evidence="10 11">
    <name type="scientific">Chelatococcus reniformis</name>
    <dbReference type="NCBI Taxonomy" id="1494448"/>
    <lineage>
        <taxon>Bacteria</taxon>
        <taxon>Pseudomonadati</taxon>
        <taxon>Pseudomonadota</taxon>
        <taxon>Alphaproteobacteria</taxon>
        <taxon>Hyphomicrobiales</taxon>
        <taxon>Chelatococcaceae</taxon>
        <taxon>Chelatococcus</taxon>
    </lineage>
</organism>
<dbReference type="Gene3D" id="3.40.50.1390">
    <property type="entry name" value="Resolvase, N-terminal catalytic domain"/>
    <property type="match status" value="1"/>
</dbReference>
<dbReference type="Pfam" id="PF00239">
    <property type="entry name" value="Resolvase"/>
    <property type="match status" value="1"/>
</dbReference>
<gene>
    <name evidence="10" type="ORF">GCM10010994_43750</name>
</gene>
<feature type="compositionally biased region" description="Basic residues" evidence="7">
    <location>
        <begin position="564"/>
        <end position="573"/>
    </location>
</feature>
<dbReference type="GO" id="GO:0000150">
    <property type="term" value="F:DNA strand exchange activity"/>
    <property type="evidence" value="ECO:0007669"/>
    <property type="project" value="InterPro"/>
</dbReference>
<feature type="domain" description="Resolvase/invertase-type recombinase catalytic" evidence="8">
    <location>
        <begin position="9"/>
        <end position="161"/>
    </location>
</feature>
<protein>
    <recommendedName>
        <fullName evidence="12">Recombinase family protein</fullName>
    </recommendedName>
</protein>
<dbReference type="InterPro" id="IPR038109">
    <property type="entry name" value="DNA_bind_recomb_sf"/>
</dbReference>
<dbReference type="InterPro" id="IPR025827">
    <property type="entry name" value="Zn_ribbon_recom_dom"/>
</dbReference>
<dbReference type="Gene3D" id="3.90.1750.20">
    <property type="entry name" value="Putative Large Serine Recombinase, Chain B, Domain 2"/>
    <property type="match status" value="1"/>
</dbReference>
<keyword evidence="3" id="KW-0233">DNA recombination</keyword>
<comment type="caution">
    <text evidence="10">The sequence shown here is derived from an EMBL/GenBank/DDBJ whole genome shotgun (WGS) entry which is preliminary data.</text>
</comment>
<dbReference type="SUPFAM" id="SSF53041">
    <property type="entry name" value="Resolvase-like"/>
    <property type="match status" value="1"/>
</dbReference>
<dbReference type="InterPro" id="IPR036162">
    <property type="entry name" value="Resolvase-like_N_sf"/>
</dbReference>
<dbReference type="Pfam" id="PF13408">
    <property type="entry name" value="Zn_ribbon_recom"/>
    <property type="match status" value="1"/>
</dbReference>
<name>A0A916UNV7_9HYPH</name>
<proteinExistence type="predicted"/>
<evidence type="ECO:0000256" key="4">
    <source>
        <dbReference type="PIRSR" id="PIRSR606118-50"/>
    </source>
</evidence>
<sequence>MTASSVPLRAALYLRVSTARQAEHDVSIPDQKRQGEAYCESRGLQLVETFIEPGASATNDRRPEFQRMIEAGTSKPAPFDVVVVHSFSRFFRDHFELEFYVRKLAKNGVKLVSITQEMGDDPMHVMMRQIMALFDEYQSKENAKHVMRALKENARQGFWNGSLPPIGYRTVAAEQRGAKTKKKLEIDPLHADTVRLIYRLALEGDGTTGQMGVKNIISYLNSRRIFTRDGGRWGIGQVHRILTRRTYMGEHEFNKRSKTKELKPVSEIVTVPVPRIIDKETFEAVQKLLKARNPKVMPARVISGPTMLTGLIHCAKCGGAMTIRTGKGGRYRYYACSMKARQGPTACEGMAVPMEKLDDLVVNHLEKQLLQPERLETVLAAALDRREEHAERRREHIAELNKRAAESELRLKRLYDAIEAGVADLDDPALKDRIDGLKAIRDQAKADAERAQAMLQNTGQKAVTPQMLRKFATTARERIRLESGGYRRDHLRALAQRVEVAEGEVRIMGSKSRLLQTLVAGSGVNSVPTQGLKWRREGDSNPRYGFPYTHFPGVRLQPLGHPSARARQRRTQTLRRDARPKARCAPSTTRPPLRTRTPKAHANSLRRDARPKARCAPSTTRPPLRKHALRCMQGRRCRTAGGRTQGAGRLWT</sequence>
<dbReference type="Pfam" id="PF07508">
    <property type="entry name" value="Recombinase"/>
    <property type="match status" value="1"/>
</dbReference>
<reference evidence="10" key="1">
    <citation type="journal article" date="2014" name="Int. J. Syst. Evol. Microbiol.">
        <title>Complete genome sequence of Corynebacterium casei LMG S-19264T (=DSM 44701T), isolated from a smear-ripened cheese.</title>
        <authorList>
            <consortium name="US DOE Joint Genome Institute (JGI-PGF)"/>
            <person name="Walter F."/>
            <person name="Albersmeier A."/>
            <person name="Kalinowski J."/>
            <person name="Ruckert C."/>
        </authorList>
    </citation>
    <scope>NUCLEOTIDE SEQUENCE</scope>
    <source>
        <strain evidence="10">CGMCC 1.12919</strain>
    </source>
</reference>
<dbReference type="EMBL" id="BMGG01000008">
    <property type="protein sequence ID" value="GGC80983.1"/>
    <property type="molecule type" value="Genomic_DNA"/>
</dbReference>
<evidence type="ECO:0000313" key="11">
    <source>
        <dbReference type="Proteomes" id="UP000637002"/>
    </source>
</evidence>
<feature type="coiled-coil region" evidence="6">
    <location>
        <begin position="390"/>
        <end position="461"/>
    </location>
</feature>
<dbReference type="GO" id="GO:0015074">
    <property type="term" value="P:DNA integration"/>
    <property type="evidence" value="ECO:0007669"/>
    <property type="project" value="UniProtKB-KW"/>
</dbReference>
<keyword evidence="1" id="KW-0229">DNA integration</keyword>
<dbReference type="InterPro" id="IPR011109">
    <property type="entry name" value="DNA_bind_recombinase_dom"/>
</dbReference>
<feature type="compositionally biased region" description="Low complexity" evidence="7">
    <location>
        <begin position="586"/>
        <end position="595"/>
    </location>
</feature>
<dbReference type="PANTHER" id="PTHR30461">
    <property type="entry name" value="DNA-INVERTASE FROM LAMBDOID PROPHAGE"/>
    <property type="match status" value="1"/>
</dbReference>
<dbReference type="PROSITE" id="PS00397">
    <property type="entry name" value="RECOMBINASES_1"/>
    <property type="match status" value="1"/>
</dbReference>
<reference evidence="10" key="2">
    <citation type="submission" date="2020-09" db="EMBL/GenBank/DDBJ databases">
        <authorList>
            <person name="Sun Q."/>
            <person name="Zhou Y."/>
        </authorList>
    </citation>
    <scope>NUCLEOTIDE SEQUENCE</scope>
    <source>
        <strain evidence="10">CGMCC 1.12919</strain>
    </source>
</reference>
<evidence type="ECO:0000256" key="2">
    <source>
        <dbReference type="ARBA" id="ARBA00023125"/>
    </source>
</evidence>
<evidence type="ECO:0000256" key="5">
    <source>
        <dbReference type="PROSITE-ProRule" id="PRU10137"/>
    </source>
</evidence>
<evidence type="ECO:0008006" key="12">
    <source>
        <dbReference type="Google" id="ProtNLM"/>
    </source>
</evidence>
<dbReference type="Proteomes" id="UP000637002">
    <property type="component" value="Unassembled WGS sequence"/>
</dbReference>
<evidence type="ECO:0000259" key="8">
    <source>
        <dbReference type="PROSITE" id="PS51736"/>
    </source>
</evidence>
<dbReference type="SMART" id="SM00857">
    <property type="entry name" value="Resolvase"/>
    <property type="match status" value="1"/>
</dbReference>
<evidence type="ECO:0000313" key="10">
    <source>
        <dbReference type="EMBL" id="GGC80983.1"/>
    </source>
</evidence>
<evidence type="ECO:0000256" key="7">
    <source>
        <dbReference type="SAM" id="MobiDB-lite"/>
    </source>
</evidence>
<dbReference type="GO" id="GO:0003677">
    <property type="term" value="F:DNA binding"/>
    <property type="evidence" value="ECO:0007669"/>
    <property type="project" value="UniProtKB-KW"/>
</dbReference>
<evidence type="ECO:0000256" key="1">
    <source>
        <dbReference type="ARBA" id="ARBA00022908"/>
    </source>
</evidence>
<dbReference type="PROSITE" id="PS51736">
    <property type="entry name" value="RECOMBINASES_3"/>
    <property type="match status" value="1"/>
</dbReference>
<dbReference type="AlphaFoldDB" id="A0A916UNV7"/>
<dbReference type="InterPro" id="IPR006118">
    <property type="entry name" value="Recombinase_CS"/>
</dbReference>
<feature type="region of interest" description="Disordered" evidence="7">
    <location>
        <begin position="562"/>
        <end position="622"/>
    </location>
</feature>
<dbReference type="CDD" id="cd00338">
    <property type="entry name" value="Ser_Recombinase"/>
    <property type="match status" value="1"/>
</dbReference>
<evidence type="ECO:0000256" key="3">
    <source>
        <dbReference type="ARBA" id="ARBA00023172"/>
    </source>
</evidence>
<dbReference type="PROSITE" id="PS51737">
    <property type="entry name" value="RECOMBINASE_DNA_BIND"/>
    <property type="match status" value="1"/>
</dbReference>